<evidence type="ECO:0000313" key="3">
    <source>
        <dbReference type="Proteomes" id="UP001501265"/>
    </source>
</evidence>
<comment type="caution">
    <text evidence="2">The sequence shown here is derived from an EMBL/GenBank/DDBJ whole genome shotgun (WGS) entry which is preliminary data.</text>
</comment>
<dbReference type="EMBL" id="BAABIG010000089">
    <property type="protein sequence ID" value="GAA4823609.1"/>
    <property type="molecule type" value="Genomic_DNA"/>
</dbReference>
<feature type="compositionally biased region" description="Basic and acidic residues" evidence="1">
    <location>
        <begin position="1"/>
        <end position="19"/>
    </location>
</feature>
<evidence type="ECO:0000256" key="1">
    <source>
        <dbReference type="SAM" id="MobiDB-lite"/>
    </source>
</evidence>
<accession>A0ABP9D3R7</accession>
<feature type="compositionally biased region" description="Basic and acidic residues" evidence="1">
    <location>
        <begin position="90"/>
        <end position="102"/>
    </location>
</feature>
<organism evidence="2 3">
    <name type="scientific">Streptomyces ziwulingensis</name>
    <dbReference type="NCBI Taxonomy" id="1045501"/>
    <lineage>
        <taxon>Bacteria</taxon>
        <taxon>Bacillati</taxon>
        <taxon>Actinomycetota</taxon>
        <taxon>Actinomycetes</taxon>
        <taxon>Kitasatosporales</taxon>
        <taxon>Streptomycetaceae</taxon>
        <taxon>Streptomyces</taxon>
    </lineage>
</organism>
<evidence type="ECO:0000313" key="2">
    <source>
        <dbReference type="EMBL" id="GAA4823609.1"/>
    </source>
</evidence>
<reference evidence="3" key="1">
    <citation type="journal article" date="2019" name="Int. J. Syst. Evol. Microbiol.">
        <title>The Global Catalogue of Microorganisms (GCM) 10K type strain sequencing project: providing services to taxonomists for standard genome sequencing and annotation.</title>
        <authorList>
            <consortium name="The Broad Institute Genomics Platform"/>
            <consortium name="The Broad Institute Genome Sequencing Center for Infectious Disease"/>
            <person name="Wu L."/>
            <person name="Ma J."/>
        </authorList>
    </citation>
    <scope>NUCLEOTIDE SEQUENCE [LARGE SCALE GENOMIC DNA]</scope>
    <source>
        <strain evidence="3">JCM 18081</strain>
    </source>
</reference>
<proteinExistence type="predicted"/>
<protein>
    <submittedName>
        <fullName evidence="2">Uncharacterized protein</fullName>
    </submittedName>
</protein>
<feature type="region of interest" description="Disordered" evidence="1">
    <location>
        <begin position="49"/>
        <end position="102"/>
    </location>
</feature>
<feature type="region of interest" description="Disordered" evidence="1">
    <location>
        <begin position="1"/>
        <end position="23"/>
    </location>
</feature>
<sequence length="102" mass="10893">MRHSETSREGPEGEGDRSGRAGCAARLLHEAAVRRRPWWQKGPRSRFEAVHGTAPAPANQPAGALSWRPECGCSQTRGGQGAHGVPAARRSAEHESDPVGHP</sequence>
<keyword evidence="3" id="KW-1185">Reference proteome</keyword>
<dbReference type="Proteomes" id="UP001501265">
    <property type="component" value="Unassembled WGS sequence"/>
</dbReference>
<name>A0ABP9D3R7_9ACTN</name>
<gene>
    <name evidence="2" type="ORF">GCM10023220_66490</name>
</gene>